<evidence type="ECO:0000256" key="3">
    <source>
        <dbReference type="ARBA" id="ARBA00022583"/>
    </source>
</evidence>
<dbReference type="GO" id="GO:0016324">
    <property type="term" value="C:apical plasma membrane"/>
    <property type="evidence" value="ECO:0007669"/>
    <property type="project" value="TreeGrafter"/>
</dbReference>
<dbReference type="InterPro" id="IPR000742">
    <property type="entry name" value="EGF"/>
</dbReference>
<name>A0AAV2TDW3_CALDB</name>
<dbReference type="SUPFAM" id="SSF57424">
    <property type="entry name" value="LDL receptor-like module"/>
    <property type="match status" value="5"/>
</dbReference>
<evidence type="ECO:0000256" key="8">
    <source>
        <dbReference type="ARBA" id="ARBA00023136"/>
    </source>
</evidence>
<dbReference type="Gene3D" id="2.120.10.30">
    <property type="entry name" value="TolB, C-terminal domain"/>
    <property type="match status" value="1"/>
</dbReference>
<protein>
    <recommendedName>
        <fullName evidence="15">EGF-like domain-containing protein</fullName>
    </recommendedName>
</protein>
<dbReference type="SMART" id="SM00135">
    <property type="entry name" value="LY"/>
    <property type="match status" value="4"/>
</dbReference>
<evidence type="ECO:0000256" key="6">
    <source>
        <dbReference type="ARBA" id="ARBA00022737"/>
    </source>
</evidence>
<dbReference type="InterPro" id="IPR036055">
    <property type="entry name" value="LDL_receptor-like_sf"/>
</dbReference>
<dbReference type="Pfam" id="PF00057">
    <property type="entry name" value="Ldl_recept_a"/>
    <property type="match status" value="4"/>
</dbReference>
<dbReference type="CDD" id="cd00112">
    <property type="entry name" value="LDLa"/>
    <property type="match status" value="5"/>
</dbReference>
<keyword evidence="7 14" id="KW-1133">Transmembrane helix</keyword>
<dbReference type="Gene3D" id="2.10.25.10">
    <property type="entry name" value="Laminin"/>
    <property type="match status" value="2"/>
</dbReference>
<feature type="disulfide bond" evidence="12">
    <location>
        <begin position="72"/>
        <end position="84"/>
    </location>
</feature>
<evidence type="ECO:0000256" key="14">
    <source>
        <dbReference type="SAM" id="Phobius"/>
    </source>
</evidence>
<keyword evidence="2" id="KW-0245">EGF-like domain</keyword>
<dbReference type="GO" id="GO:0006898">
    <property type="term" value="P:receptor-mediated endocytosis"/>
    <property type="evidence" value="ECO:0007669"/>
    <property type="project" value="TreeGrafter"/>
</dbReference>
<feature type="domain" description="EGF-like" evidence="15">
    <location>
        <begin position="751"/>
        <end position="795"/>
    </location>
</feature>
<keyword evidence="8 14" id="KW-0472">Membrane</keyword>
<evidence type="ECO:0000313" key="17">
    <source>
        <dbReference type="Proteomes" id="UP001497525"/>
    </source>
</evidence>
<dbReference type="PRINTS" id="PR00261">
    <property type="entry name" value="LDLRECEPTOR"/>
</dbReference>
<keyword evidence="9 12" id="KW-1015">Disulfide bond</keyword>
<evidence type="ECO:0000256" key="12">
    <source>
        <dbReference type="PROSITE-ProRule" id="PRU00124"/>
    </source>
</evidence>
<keyword evidence="5" id="KW-0732">Signal</keyword>
<sequence>MYGKIHYGTYTAFLLIIFSNLVIRSRTDTSYKRRCLSGFLCDDNSRCLDYAQLCDGKYDCTDRTDEQYCEPCKPNQIRCKDRKCIDRSALCDHTVDCEEGEDEDPSKCVVEKCPGKYLCRITLGSCVDRPCSSQTLCADYSDQALEVCSYVPPDKAVSMKCAADQFACKDGQKCILDVYRCDGFPDCKDGSDESQLANCTDPGLSLSDTDEFLCNGGLSIPRDWVCDQKADCPDGEDEEIGTHSKSNCQAPANSSLSITLRKTFKGCPSGRFQCGMITTMDTNPVCIPTDKVCDGVYDCPDSSDEFANCTDPCASRNQFTCRFPGYQNLSMDKMKCIPMEAVCNGYSDCPQADDEASGPRTNCHKADCSVDNGGCSQVCEMINNRVKCSCESGYAIVPGSPRSCVAIGEMSILYAAEGHLYQRSLGHSESRKYLEIKESDGISSTVVTAPVANWKLSADSEESDKDPKLENKVWWAGLSDFEYDFRRGLDSIDDGEDNHFDLILAHSGTWPGLFTLHRHGSKPRSSQARTFEKPATSTQYRLRPLVATAFASPNLGQKSLISPLAVAYDWVHGLVYWTNGTARLISVVDTKGRWPRTLVQLPPASQPLGIAVDPRFAKVYWVNRGRNPVIEVMDMDGQGRRQLVSHNMSSPYNLAIDYTRNELYWADGQRGSIEAFSLTTHIRRTVIVSSNLYPVWVGVFEDWVYWTDRKVGALLRANKFTGSRIQLLFNVHSPLSFRIRHGLLRPVWVNRCDRHSCEQLCLPIPLRFYPNYSLPYRCECADGWVVDIQNQTHCIPLPNTTNAVRPILAAAYWNRWAAAINRTAMVVNHTKTGNQDREQKHGLIFTFVAAALLFSCVVGMLVSCCLHYNYQRHVQNMFERGRPAGPDAYTFKIDRSANSVDSFGAHSELRGQHSTTRLLLEHQTTINANDPSELTKRSPQPIKFVLSSSENLTNSAPEQSILSVDIIEDSKA</sequence>
<gene>
    <name evidence="16" type="ORF">CDAUBV1_LOCUS9132</name>
</gene>
<dbReference type="GO" id="GO:0042562">
    <property type="term" value="F:hormone binding"/>
    <property type="evidence" value="ECO:0007669"/>
    <property type="project" value="TreeGrafter"/>
</dbReference>
<evidence type="ECO:0000256" key="13">
    <source>
        <dbReference type="PROSITE-ProRule" id="PRU00461"/>
    </source>
</evidence>
<feature type="domain" description="EGF-like" evidence="15">
    <location>
        <begin position="160"/>
        <end position="200"/>
    </location>
</feature>
<dbReference type="InterPro" id="IPR002172">
    <property type="entry name" value="LDrepeatLR_classA_rpt"/>
</dbReference>
<dbReference type="InterPro" id="IPR011042">
    <property type="entry name" value="6-blade_b-propeller_TolB-like"/>
</dbReference>
<dbReference type="PROSITE" id="PS01209">
    <property type="entry name" value="LDLRA_1"/>
    <property type="match status" value="2"/>
</dbReference>
<feature type="domain" description="EGF-like" evidence="15">
    <location>
        <begin position="367"/>
        <end position="405"/>
    </location>
</feature>
<dbReference type="SUPFAM" id="SSF57196">
    <property type="entry name" value="EGF/Laminin"/>
    <property type="match status" value="1"/>
</dbReference>
<feature type="repeat" description="LDL-receptor class B" evidence="13">
    <location>
        <begin position="617"/>
        <end position="660"/>
    </location>
</feature>
<evidence type="ECO:0000256" key="5">
    <source>
        <dbReference type="ARBA" id="ARBA00022729"/>
    </source>
</evidence>
<organism evidence="16 17">
    <name type="scientific">Calicophoron daubneyi</name>
    <name type="common">Rumen fluke</name>
    <name type="synonym">Paramphistomum daubneyi</name>
    <dbReference type="NCBI Taxonomy" id="300641"/>
    <lineage>
        <taxon>Eukaryota</taxon>
        <taxon>Metazoa</taxon>
        <taxon>Spiralia</taxon>
        <taxon>Lophotrochozoa</taxon>
        <taxon>Platyhelminthes</taxon>
        <taxon>Trematoda</taxon>
        <taxon>Digenea</taxon>
        <taxon>Plagiorchiida</taxon>
        <taxon>Pronocephalata</taxon>
        <taxon>Paramphistomoidea</taxon>
        <taxon>Paramphistomidae</taxon>
        <taxon>Calicophoron</taxon>
    </lineage>
</organism>
<evidence type="ECO:0000256" key="9">
    <source>
        <dbReference type="ARBA" id="ARBA00023157"/>
    </source>
</evidence>
<dbReference type="Gene3D" id="4.10.400.10">
    <property type="entry name" value="Low-density Lipoprotein Receptor"/>
    <property type="match status" value="6"/>
</dbReference>
<evidence type="ECO:0000256" key="1">
    <source>
        <dbReference type="ARBA" id="ARBA00004167"/>
    </source>
</evidence>
<evidence type="ECO:0000256" key="7">
    <source>
        <dbReference type="ARBA" id="ARBA00022989"/>
    </source>
</evidence>
<accession>A0AAV2TDW3</accession>
<keyword evidence="10" id="KW-0675">Receptor</keyword>
<evidence type="ECO:0000256" key="2">
    <source>
        <dbReference type="ARBA" id="ARBA00022536"/>
    </source>
</evidence>
<feature type="disulfide bond" evidence="12">
    <location>
        <begin position="35"/>
        <end position="47"/>
    </location>
</feature>
<evidence type="ECO:0000256" key="11">
    <source>
        <dbReference type="ARBA" id="ARBA00023180"/>
    </source>
</evidence>
<dbReference type="PANTHER" id="PTHR22722">
    <property type="entry name" value="LOW-DENSITY LIPOPROTEIN RECEPTOR-RELATED PROTEIN 2-RELATED"/>
    <property type="match status" value="1"/>
</dbReference>
<dbReference type="SUPFAM" id="SSF63825">
    <property type="entry name" value="YWTD domain"/>
    <property type="match status" value="1"/>
</dbReference>
<dbReference type="Proteomes" id="UP001497525">
    <property type="component" value="Unassembled WGS sequence"/>
</dbReference>
<dbReference type="PROSITE" id="PS51120">
    <property type="entry name" value="LDLRB"/>
    <property type="match status" value="1"/>
</dbReference>
<comment type="caution">
    <text evidence="12">Lacks conserved residue(s) required for the propagation of feature annotation.</text>
</comment>
<comment type="caution">
    <text evidence="16">The sequence shown here is derived from an EMBL/GenBank/DDBJ whole genome shotgun (WGS) entry which is preliminary data.</text>
</comment>
<keyword evidence="4 14" id="KW-0812">Transmembrane</keyword>
<keyword evidence="11" id="KW-0325">Glycoprotein</keyword>
<keyword evidence="6" id="KW-0677">Repeat</keyword>
<dbReference type="EMBL" id="CAXLJL010000245">
    <property type="protein sequence ID" value="CAL5135066.1"/>
    <property type="molecule type" value="Genomic_DNA"/>
</dbReference>
<feature type="disulfide bond" evidence="12">
    <location>
        <begin position="79"/>
        <end position="97"/>
    </location>
</feature>
<dbReference type="SMART" id="SM00192">
    <property type="entry name" value="LDLa"/>
    <property type="match status" value="6"/>
</dbReference>
<dbReference type="PROSITE" id="PS50068">
    <property type="entry name" value="LDLRA_2"/>
    <property type="match status" value="6"/>
</dbReference>
<evidence type="ECO:0000313" key="16">
    <source>
        <dbReference type="EMBL" id="CAL5135066.1"/>
    </source>
</evidence>
<comment type="subcellular location">
    <subcellularLocation>
        <location evidence="1">Membrane</location>
        <topology evidence="1">Single-pass membrane protein</topology>
    </subcellularLocation>
</comment>
<dbReference type="Pfam" id="PF00058">
    <property type="entry name" value="Ldl_recept_b"/>
    <property type="match status" value="1"/>
</dbReference>
<dbReference type="AlphaFoldDB" id="A0AAV2TDW3"/>
<dbReference type="GO" id="GO:0043235">
    <property type="term" value="C:receptor complex"/>
    <property type="evidence" value="ECO:0007669"/>
    <property type="project" value="TreeGrafter"/>
</dbReference>
<dbReference type="PANTHER" id="PTHR22722:SF14">
    <property type="entry name" value="MEGALIN, ISOFORM A"/>
    <property type="match status" value="1"/>
</dbReference>
<evidence type="ECO:0000256" key="4">
    <source>
        <dbReference type="ARBA" id="ARBA00022692"/>
    </source>
</evidence>
<feature type="transmembrane region" description="Helical" evidence="14">
    <location>
        <begin position="843"/>
        <end position="870"/>
    </location>
</feature>
<dbReference type="InterPro" id="IPR023415">
    <property type="entry name" value="LDLR_class-A_CS"/>
</dbReference>
<dbReference type="FunFam" id="2.120.10.30:FF:000241">
    <property type="entry name" value="Low-density lipoprotein receptor-related protein 6"/>
    <property type="match status" value="1"/>
</dbReference>
<reference evidence="16" key="1">
    <citation type="submission" date="2024-06" db="EMBL/GenBank/DDBJ databases">
        <authorList>
            <person name="Liu X."/>
            <person name="Lenzi L."/>
            <person name="Haldenby T S."/>
            <person name="Uol C."/>
        </authorList>
    </citation>
    <scope>NUCLEOTIDE SEQUENCE</scope>
</reference>
<feature type="disulfide bond" evidence="12">
    <location>
        <begin position="54"/>
        <end position="69"/>
    </location>
</feature>
<dbReference type="SMART" id="SM00181">
    <property type="entry name" value="EGF"/>
    <property type="match status" value="3"/>
</dbReference>
<feature type="disulfide bond" evidence="12">
    <location>
        <begin position="214"/>
        <end position="232"/>
    </location>
</feature>
<keyword evidence="3" id="KW-0254">Endocytosis</keyword>
<evidence type="ECO:0000259" key="15">
    <source>
        <dbReference type="SMART" id="SM00181"/>
    </source>
</evidence>
<dbReference type="InterPro" id="IPR051221">
    <property type="entry name" value="LDLR-related"/>
</dbReference>
<evidence type="ECO:0000256" key="10">
    <source>
        <dbReference type="ARBA" id="ARBA00023170"/>
    </source>
</evidence>
<dbReference type="InterPro" id="IPR000033">
    <property type="entry name" value="LDLR_classB_rpt"/>
</dbReference>
<proteinExistence type="predicted"/>